<organism evidence="3 4">
    <name type="scientific">Pristionchus mayeri</name>
    <dbReference type="NCBI Taxonomy" id="1317129"/>
    <lineage>
        <taxon>Eukaryota</taxon>
        <taxon>Metazoa</taxon>
        <taxon>Ecdysozoa</taxon>
        <taxon>Nematoda</taxon>
        <taxon>Chromadorea</taxon>
        <taxon>Rhabditida</taxon>
        <taxon>Rhabditina</taxon>
        <taxon>Diplogasteromorpha</taxon>
        <taxon>Diplogasteroidea</taxon>
        <taxon>Neodiplogasteridae</taxon>
        <taxon>Pristionchus</taxon>
    </lineage>
</organism>
<feature type="region of interest" description="Disordered" evidence="1">
    <location>
        <begin position="145"/>
        <end position="210"/>
    </location>
</feature>
<protein>
    <submittedName>
        <fullName evidence="3">Uncharacterized protein</fullName>
    </submittedName>
</protein>
<accession>A0AAN5DDM6</accession>
<feature type="compositionally biased region" description="Acidic residues" evidence="1">
    <location>
        <begin position="183"/>
        <end position="194"/>
    </location>
</feature>
<proteinExistence type="predicted"/>
<dbReference type="AlphaFoldDB" id="A0AAN5DDM6"/>
<comment type="caution">
    <text evidence="3">The sequence shown here is derived from an EMBL/GenBank/DDBJ whole genome shotgun (WGS) entry which is preliminary data.</text>
</comment>
<evidence type="ECO:0000256" key="2">
    <source>
        <dbReference type="SAM" id="Phobius"/>
    </source>
</evidence>
<sequence>QAIVKDISLLSMQELSAIMQYPVISVATTSMQVVEESAAWWKIGLLLAGGLLLLVLAWCCLFVYFNTCGRLSFRDRKEKRYEDMSATLERMEETAEKTERIEEKEEMRQDESMQEERQRSGVVVVEAEEKRTPAIEHRGQRANVVEKNEKPQQREAEVKVEERREDEEMKEEEMRRDSVESLEISEEAGDELQDDFSPAPVTSSRPRAAGLRRPMRTMDGRVIDEGAMADWTTFTAGDRVNALFAIRPPSSFEHPTPAPASLNGVVAYSTSQANTAFSRFL</sequence>
<evidence type="ECO:0000313" key="3">
    <source>
        <dbReference type="EMBL" id="GMR61174.1"/>
    </source>
</evidence>
<keyword evidence="2" id="KW-1133">Transmembrane helix</keyword>
<keyword evidence="4" id="KW-1185">Reference proteome</keyword>
<evidence type="ECO:0000313" key="4">
    <source>
        <dbReference type="Proteomes" id="UP001328107"/>
    </source>
</evidence>
<gene>
    <name evidence="3" type="ORF">PMAYCL1PPCAC_31369</name>
</gene>
<dbReference type="Proteomes" id="UP001328107">
    <property type="component" value="Unassembled WGS sequence"/>
</dbReference>
<feature type="non-terminal residue" evidence="3">
    <location>
        <position position="1"/>
    </location>
</feature>
<feature type="transmembrane region" description="Helical" evidence="2">
    <location>
        <begin position="39"/>
        <end position="65"/>
    </location>
</feature>
<name>A0AAN5DDM6_9BILA</name>
<keyword evidence="2" id="KW-0812">Transmembrane</keyword>
<dbReference type="EMBL" id="BTRK01000006">
    <property type="protein sequence ID" value="GMR61174.1"/>
    <property type="molecule type" value="Genomic_DNA"/>
</dbReference>
<reference evidence="4" key="1">
    <citation type="submission" date="2022-10" db="EMBL/GenBank/DDBJ databases">
        <title>Genome assembly of Pristionchus species.</title>
        <authorList>
            <person name="Yoshida K."/>
            <person name="Sommer R.J."/>
        </authorList>
    </citation>
    <scope>NUCLEOTIDE SEQUENCE [LARGE SCALE GENOMIC DNA]</scope>
    <source>
        <strain evidence="4">RS5460</strain>
    </source>
</reference>
<feature type="compositionally biased region" description="Basic and acidic residues" evidence="1">
    <location>
        <begin position="145"/>
        <end position="179"/>
    </location>
</feature>
<feature type="compositionally biased region" description="Basic and acidic residues" evidence="1">
    <location>
        <begin position="91"/>
        <end position="119"/>
    </location>
</feature>
<evidence type="ECO:0000256" key="1">
    <source>
        <dbReference type="SAM" id="MobiDB-lite"/>
    </source>
</evidence>
<keyword evidence="2" id="KW-0472">Membrane</keyword>
<feature type="region of interest" description="Disordered" evidence="1">
    <location>
        <begin position="91"/>
        <end position="122"/>
    </location>
</feature>